<organism evidence="2 3">
    <name type="scientific">Pseudalkalibacillus berkeleyi</name>
    <dbReference type="NCBI Taxonomy" id="1069813"/>
    <lineage>
        <taxon>Bacteria</taxon>
        <taxon>Bacillati</taxon>
        <taxon>Bacillota</taxon>
        <taxon>Bacilli</taxon>
        <taxon>Bacillales</taxon>
        <taxon>Fictibacillaceae</taxon>
        <taxon>Pseudalkalibacillus</taxon>
    </lineage>
</organism>
<dbReference type="Pfam" id="PF14325">
    <property type="entry name" value="DUF4383"/>
    <property type="match status" value="1"/>
</dbReference>
<dbReference type="RefSeq" id="WP_236334853.1">
    <property type="nucleotide sequence ID" value="NZ_JAKIJS010000001.1"/>
</dbReference>
<keyword evidence="1" id="KW-0472">Membrane</keyword>
<sequence>MAKKFVKVLGIIFLVLGVVGFFIPFEGIFHLTPMHNIVHLLSGAIALMVSGSESKSAAYAKIFGIVYLLVAILGLFTHEFAGIIFLMADNILHFIIAFASIYVGFASSTASAKASANVSQ</sequence>
<keyword evidence="1" id="KW-0812">Transmembrane</keyword>
<keyword evidence="3" id="KW-1185">Reference proteome</keyword>
<accession>A0ABS9H399</accession>
<reference evidence="2 3" key="1">
    <citation type="submission" date="2022-01" db="EMBL/GenBank/DDBJ databases">
        <title>Alkalihalobacillus sp. EGI L200015, a novel bacterium isolated from a salt lake sediment.</title>
        <authorList>
            <person name="Gao L."/>
            <person name="Fang B.-Z."/>
            <person name="Li W.-J."/>
        </authorList>
    </citation>
    <scope>NUCLEOTIDE SEQUENCE [LARGE SCALE GENOMIC DNA]</scope>
    <source>
        <strain evidence="2 3">KCTC 12718</strain>
    </source>
</reference>
<evidence type="ECO:0000313" key="3">
    <source>
        <dbReference type="Proteomes" id="UP001649381"/>
    </source>
</evidence>
<name>A0ABS9H399_9BACL</name>
<keyword evidence="1" id="KW-1133">Transmembrane helix</keyword>
<protein>
    <submittedName>
        <fullName evidence="2">DUF4383 domain-containing protein</fullName>
    </submittedName>
</protein>
<dbReference type="EMBL" id="JAKIJS010000001">
    <property type="protein sequence ID" value="MCF6138411.1"/>
    <property type="molecule type" value="Genomic_DNA"/>
</dbReference>
<dbReference type="Proteomes" id="UP001649381">
    <property type="component" value="Unassembled WGS sequence"/>
</dbReference>
<comment type="caution">
    <text evidence="2">The sequence shown here is derived from an EMBL/GenBank/DDBJ whole genome shotgun (WGS) entry which is preliminary data.</text>
</comment>
<feature type="transmembrane region" description="Helical" evidence="1">
    <location>
        <begin position="5"/>
        <end position="25"/>
    </location>
</feature>
<feature type="transmembrane region" description="Helical" evidence="1">
    <location>
        <begin position="62"/>
        <end position="85"/>
    </location>
</feature>
<feature type="transmembrane region" description="Helical" evidence="1">
    <location>
        <begin position="31"/>
        <end position="50"/>
    </location>
</feature>
<feature type="transmembrane region" description="Helical" evidence="1">
    <location>
        <begin position="91"/>
        <end position="112"/>
    </location>
</feature>
<evidence type="ECO:0000313" key="2">
    <source>
        <dbReference type="EMBL" id="MCF6138411.1"/>
    </source>
</evidence>
<gene>
    <name evidence="2" type="ORF">L2716_11790</name>
</gene>
<proteinExistence type="predicted"/>
<evidence type="ECO:0000256" key="1">
    <source>
        <dbReference type="SAM" id="Phobius"/>
    </source>
</evidence>